<accession>E1F4J5</accession>
<dbReference type="Proteomes" id="UP000008974">
    <property type="component" value="Unassembled WGS sequence"/>
</dbReference>
<organism evidence="3 4">
    <name type="scientific">Giardia intestinalis (strain P15)</name>
    <name type="common">Giardia lamblia</name>
    <dbReference type="NCBI Taxonomy" id="658858"/>
    <lineage>
        <taxon>Eukaryota</taxon>
        <taxon>Metamonada</taxon>
        <taxon>Diplomonadida</taxon>
        <taxon>Hexamitidae</taxon>
        <taxon>Giardiinae</taxon>
        <taxon>Giardia</taxon>
    </lineage>
</organism>
<proteinExistence type="predicted"/>
<evidence type="ECO:0000256" key="2">
    <source>
        <dbReference type="SAM" id="Phobius"/>
    </source>
</evidence>
<feature type="region of interest" description="Disordered" evidence="1">
    <location>
        <begin position="416"/>
        <end position="475"/>
    </location>
</feature>
<dbReference type="OMA" id="YLCNSYQ"/>
<gene>
    <name evidence="3" type="ORF">GLP15_4779</name>
</gene>
<dbReference type="AlphaFoldDB" id="E1F4J5"/>
<feature type="transmembrane region" description="Helical" evidence="2">
    <location>
        <begin position="59"/>
        <end position="77"/>
    </location>
</feature>
<dbReference type="OrthoDB" id="10251067at2759"/>
<sequence length="475" mass="52517">MQASAAVLFTRDGYILQVAVNQQLEPTLPADEFISIARFASFLLISGESRVTNARIRRYYAIVSSIGHIGCVLLYASPLATDAVQYALVQSIFLLSVVHHYSGPTIIGISEYIEYFNSQYEQKITASQSYETFGAENVPNLITASTIQSLSSPVRRFYTCQPIYAKIRKHFRHETLDYFTRLAFLTCLTPPRSARNLLCQRIIHDKELFILNLPSCLGLVYVVLPYSASRSGCIIRLVGERLKWTLQQNPGLSAEIGYLCCLSSQVNWCHQDNSTSEAGLVPSTAYLCNSYQLVTQPCRFVGPSLLDNDEVTDSQPPCSFYLCLATLLTRESLKDVEILEYVTATSARLQLTPFETYKQLFQLAIALCHPFHEEARTIKERPERTPTASTVAVIPTQPPLFTKKAVSGTIALGSALPHGASKNSSSELTINSKGSRVSTMGISDSSNSTGSNVQFTTGDEKVKAAAKPLKIPRHR</sequence>
<keyword evidence="2" id="KW-0812">Transmembrane</keyword>
<reference evidence="3 4" key="1">
    <citation type="journal article" date="2010" name="BMC Genomics">
        <title>Genome analysis and comparative genomics of a Giardia intestinalis assemblage E isolate.</title>
        <authorList>
            <person name="Jerlstrom-Hultqvist J."/>
            <person name="Franzen O."/>
            <person name="Ankarklev J."/>
            <person name="Xu F."/>
            <person name="Nohynkova E."/>
            <person name="Andersson J.O."/>
            <person name="Svard S.G."/>
            <person name="Andersson B."/>
        </authorList>
    </citation>
    <scope>NUCLEOTIDE SEQUENCE [LARGE SCALE GENOMIC DNA]</scope>
    <source>
        <strain evidence="3 4">P15</strain>
    </source>
</reference>
<evidence type="ECO:0000313" key="3">
    <source>
        <dbReference type="EMBL" id="EFO62661.1"/>
    </source>
</evidence>
<dbReference type="EMBL" id="ACVC01000171">
    <property type="protein sequence ID" value="EFO62661.1"/>
    <property type="molecule type" value="Genomic_DNA"/>
</dbReference>
<evidence type="ECO:0000313" key="4">
    <source>
        <dbReference type="Proteomes" id="UP000008974"/>
    </source>
</evidence>
<dbReference type="VEuPathDB" id="GiardiaDB:GLP15_4779"/>
<feature type="compositionally biased region" description="Polar residues" evidence="1">
    <location>
        <begin position="421"/>
        <end position="457"/>
    </location>
</feature>
<name>E1F4J5_GIAIA</name>
<comment type="caution">
    <text evidence="3">The sequence shown here is derived from an EMBL/GenBank/DDBJ whole genome shotgun (WGS) entry which is preliminary data.</text>
</comment>
<protein>
    <submittedName>
        <fullName evidence="3">Uncharacterized protein</fullName>
    </submittedName>
</protein>
<keyword evidence="2" id="KW-0472">Membrane</keyword>
<evidence type="ECO:0000256" key="1">
    <source>
        <dbReference type="SAM" id="MobiDB-lite"/>
    </source>
</evidence>
<keyword evidence="2" id="KW-1133">Transmembrane helix</keyword>